<dbReference type="Gene3D" id="2.60.120.40">
    <property type="match status" value="1"/>
</dbReference>
<dbReference type="EMBL" id="CAJPWZ010001439">
    <property type="protein sequence ID" value="CAG2215284.1"/>
    <property type="molecule type" value="Genomic_DNA"/>
</dbReference>
<organism evidence="2 3">
    <name type="scientific">Mytilus edulis</name>
    <name type="common">Blue mussel</name>
    <dbReference type="NCBI Taxonomy" id="6550"/>
    <lineage>
        <taxon>Eukaryota</taxon>
        <taxon>Metazoa</taxon>
        <taxon>Spiralia</taxon>
        <taxon>Lophotrochozoa</taxon>
        <taxon>Mollusca</taxon>
        <taxon>Bivalvia</taxon>
        <taxon>Autobranchia</taxon>
        <taxon>Pteriomorphia</taxon>
        <taxon>Mytilida</taxon>
        <taxon>Mytiloidea</taxon>
        <taxon>Mytilidae</taxon>
        <taxon>Mytilinae</taxon>
        <taxon>Mytilus</taxon>
    </lineage>
</organism>
<proteinExistence type="predicted"/>
<evidence type="ECO:0000313" key="2">
    <source>
        <dbReference type="EMBL" id="CAG2215284.1"/>
    </source>
</evidence>
<dbReference type="Pfam" id="PF00386">
    <property type="entry name" value="C1q"/>
    <property type="match status" value="1"/>
</dbReference>
<protein>
    <recommendedName>
        <fullName evidence="1">C1q domain-containing protein</fullName>
    </recommendedName>
</protein>
<dbReference type="AlphaFoldDB" id="A0A8S3SAT6"/>
<dbReference type="InterPro" id="IPR008983">
    <property type="entry name" value="Tumour_necrosis_fac-like_dom"/>
</dbReference>
<name>A0A8S3SAT6_MYTED</name>
<comment type="caution">
    <text evidence="2">The sequence shown here is derived from an EMBL/GenBank/DDBJ whole genome shotgun (WGS) entry which is preliminary data.</text>
</comment>
<reference evidence="2" key="1">
    <citation type="submission" date="2021-03" db="EMBL/GenBank/DDBJ databases">
        <authorList>
            <person name="Bekaert M."/>
        </authorList>
    </citation>
    <scope>NUCLEOTIDE SEQUENCE</scope>
</reference>
<dbReference type="Proteomes" id="UP000683360">
    <property type="component" value="Unassembled WGS sequence"/>
</dbReference>
<evidence type="ECO:0000259" key="1">
    <source>
        <dbReference type="Pfam" id="PF00386"/>
    </source>
</evidence>
<accession>A0A8S3SAT6</accession>
<evidence type="ECO:0000313" key="3">
    <source>
        <dbReference type="Proteomes" id="UP000683360"/>
    </source>
</evidence>
<dbReference type="InterPro" id="IPR001073">
    <property type="entry name" value="C1q_dom"/>
</dbReference>
<gene>
    <name evidence="2" type="ORF">MEDL_29067</name>
</gene>
<sequence length="406" mass="46580">MYKNWITTGFRLDKSTLAPQLSGGSVITDQHFLTLIELLSDEKQHRYQLEQKVAELEKRQGSVNQDSKMYQMENYIKQLESRISFVEQITASPVNNTCTCLADREAIEKLIKRTMDIELKYSVLETKYNDFYHAKNKTDQRLNELQQEVGDLRNLKTINQLQTLNSLKIEVQTLNLKTSQLESSSQARGQEFLALYRNTQTTANYVTNNSLFISQIQNNMNVSQFIANERLNTTGNSLKILEYRQKETDKYLRQLEHRHNVTYGELYSNIRLASEKVMVTACTSKTTNYTFREVIKYNVIRASTNVITANILSSGMFTCEKSGLYIVMVSMRATSSKSYYWIMKNNTQMLFIQNMQSTDGTERSVSGSLAVDLDIGDTIYVIPNSVFGVTIINESCLSVVKYINCS</sequence>
<feature type="domain" description="C1q" evidence="1">
    <location>
        <begin position="284"/>
        <end position="381"/>
    </location>
</feature>
<keyword evidence="3" id="KW-1185">Reference proteome</keyword>
<dbReference type="SUPFAM" id="SSF49842">
    <property type="entry name" value="TNF-like"/>
    <property type="match status" value="1"/>
</dbReference>